<dbReference type="PANTHER" id="PTHR46018">
    <property type="entry name" value="ZINC PHOSPHODIESTERASE ELAC PROTEIN 1"/>
    <property type="match status" value="1"/>
</dbReference>
<dbReference type="AlphaFoldDB" id="A0A5D9C0R4"/>
<dbReference type="EMBL" id="VTOU01000004">
    <property type="protein sequence ID" value="TZG25023.1"/>
    <property type="molecule type" value="Genomic_DNA"/>
</dbReference>
<keyword evidence="1 4" id="KW-0378">Hydrolase</keyword>
<evidence type="ECO:0000259" key="3">
    <source>
        <dbReference type="SMART" id="SM00849"/>
    </source>
</evidence>
<keyword evidence="2" id="KW-0472">Membrane</keyword>
<dbReference type="GO" id="GO:0042781">
    <property type="term" value="F:3'-tRNA processing endoribonuclease activity"/>
    <property type="evidence" value="ECO:0007669"/>
    <property type="project" value="TreeGrafter"/>
</dbReference>
<gene>
    <name evidence="4" type="ORF">FYJ91_17310</name>
</gene>
<dbReference type="InterPro" id="IPR036866">
    <property type="entry name" value="RibonucZ/Hydroxyglut_hydro"/>
</dbReference>
<accession>A0A5D9C0R4</accession>
<organism evidence="4 5">
    <name type="scientific">Sphingomonas montanisoli</name>
    <dbReference type="NCBI Taxonomy" id="2606412"/>
    <lineage>
        <taxon>Bacteria</taxon>
        <taxon>Pseudomonadati</taxon>
        <taxon>Pseudomonadota</taxon>
        <taxon>Alphaproteobacteria</taxon>
        <taxon>Sphingomonadales</taxon>
        <taxon>Sphingomonadaceae</taxon>
        <taxon>Sphingomonas</taxon>
    </lineage>
</organism>
<dbReference type="SUPFAM" id="SSF56281">
    <property type="entry name" value="Metallo-hydrolase/oxidoreductase"/>
    <property type="match status" value="1"/>
</dbReference>
<evidence type="ECO:0000256" key="2">
    <source>
        <dbReference type="SAM" id="Phobius"/>
    </source>
</evidence>
<dbReference type="SMART" id="SM00849">
    <property type="entry name" value="Lactamase_B"/>
    <property type="match status" value="1"/>
</dbReference>
<proteinExistence type="predicted"/>
<name>A0A5D9C0R4_9SPHN</name>
<dbReference type="InterPro" id="IPR001279">
    <property type="entry name" value="Metallo-B-lactamas"/>
</dbReference>
<keyword evidence="5" id="KW-1185">Reference proteome</keyword>
<feature type="domain" description="Metallo-beta-lactamase" evidence="3">
    <location>
        <begin position="87"/>
        <end position="304"/>
    </location>
</feature>
<dbReference type="Proteomes" id="UP000322077">
    <property type="component" value="Unassembled WGS sequence"/>
</dbReference>
<dbReference type="PANTHER" id="PTHR46018:SF2">
    <property type="entry name" value="ZINC PHOSPHODIESTERASE ELAC PROTEIN 1"/>
    <property type="match status" value="1"/>
</dbReference>
<dbReference type="Pfam" id="PF12706">
    <property type="entry name" value="Lactamase_B_2"/>
    <property type="match status" value="1"/>
</dbReference>
<dbReference type="CDD" id="cd07719">
    <property type="entry name" value="arylsulfatase_AtsA-like_MBL-fold"/>
    <property type="match status" value="1"/>
</dbReference>
<protein>
    <submittedName>
        <fullName evidence="4">MBL fold metallo-hydrolase</fullName>
    </submittedName>
</protein>
<keyword evidence="2" id="KW-0812">Transmembrane</keyword>
<evidence type="ECO:0000313" key="4">
    <source>
        <dbReference type="EMBL" id="TZG25023.1"/>
    </source>
</evidence>
<evidence type="ECO:0000256" key="1">
    <source>
        <dbReference type="ARBA" id="ARBA00022801"/>
    </source>
</evidence>
<feature type="transmembrane region" description="Helical" evidence="2">
    <location>
        <begin position="48"/>
        <end position="65"/>
    </location>
</feature>
<dbReference type="InterPro" id="IPR044094">
    <property type="entry name" value="AtsA-like_MBL-fold"/>
</dbReference>
<evidence type="ECO:0000313" key="5">
    <source>
        <dbReference type="Proteomes" id="UP000322077"/>
    </source>
</evidence>
<dbReference type="Gene3D" id="3.60.15.10">
    <property type="entry name" value="Ribonuclease Z/Hydroxyacylglutathione hydrolase-like"/>
    <property type="match status" value="1"/>
</dbReference>
<sequence>MIKRIVPRDLGGKKGETIGGFGLAELVGGSHARGLAQRGERVEAMKRMSLLVAAIFALTAAPALAAEPAMRIHLLGTGGPEMTADRAGYATLIEVPDDLLLFDAGRGVLDQIYRQRINPKRVTRIFLTHLHSDHIAGLPDLWMTPWFLLGRTAPLEVWGPPGTAAMIAGMRAMYGHDVAHRVNAFNPASAIEVTVHEVAPGRVYAQGGVTVTAFAVAHADGDPAFGYRIERAGHAAVLSGDTTATPMLDAAAKGADLIVQNVIAFSPRLSAMPEMQGVLAKLTTPEQAAKLFAGSKPKLAIFSHIVKKELPGTTGDETVLARVRAAGYAGPLAMGHDREIVEIGDTVRLLPAPSIDDLRELDSKSADF</sequence>
<reference evidence="4 5" key="1">
    <citation type="submission" date="2019-08" db="EMBL/GenBank/DDBJ databases">
        <authorList>
            <person name="Wang G."/>
            <person name="Xu Z."/>
        </authorList>
    </citation>
    <scope>NUCLEOTIDE SEQUENCE [LARGE SCALE GENOMIC DNA]</scope>
    <source>
        <strain evidence="4 5">ZX</strain>
    </source>
</reference>
<keyword evidence="2" id="KW-1133">Transmembrane helix</keyword>
<comment type="caution">
    <text evidence="4">The sequence shown here is derived from an EMBL/GenBank/DDBJ whole genome shotgun (WGS) entry which is preliminary data.</text>
</comment>